<evidence type="ECO:0000313" key="2">
    <source>
        <dbReference type="EMBL" id="MFC4906569.1"/>
    </source>
</evidence>
<evidence type="ECO:0000313" key="3">
    <source>
        <dbReference type="Proteomes" id="UP001595872"/>
    </source>
</evidence>
<organism evidence="2 3">
    <name type="scientific">Actinomadura gamaensis</name>
    <dbReference type="NCBI Taxonomy" id="1763541"/>
    <lineage>
        <taxon>Bacteria</taxon>
        <taxon>Bacillati</taxon>
        <taxon>Actinomycetota</taxon>
        <taxon>Actinomycetes</taxon>
        <taxon>Streptosporangiales</taxon>
        <taxon>Thermomonosporaceae</taxon>
        <taxon>Actinomadura</taxon>
    </lineage>
</organism>
<proteinExistence type="predicted"/>
<evidence type="ECO:0000256" key="1">
    <source>
        <dbReference type="SAM" id="SignalP"/>
    </source>
</evidence>
<keyword evidence="1" id="KW-0732">Signal</keyword>
<dbReference type="Proteomes" id="UP001595872">
    <property type="component" value="Unassembled WGS sequence"/>
</dbReference>
<gene>
    <name evidence="2" type="ORF">ACFPCY_04500</name>
</gene>
<feature type="chain" id="PRO_5046518209" description="Secreted protein" evidence="1">
    <location>
        <begin position="25"/>
        <end position="228"/>
    </location>
</feature>
<comment type="caution">
    <text evidence="2">The sequence shown here is derived from an EMBL/GenBank/DDBJ whole genome shotgun (WGS) entry which is preliminary data.</text>
</comment>
<dbReference type="RefSeq" id="WP_378252258.1">
    <property type="nucleotide sequence ID" value="NZ_JBHSIT010000001.1"/>
</dbReference>
<reference evidence="3" key="1">
    <citation type="journal article" date="2019" name="Int. J. Syst. Evol. Microbiol.">
        <title>The Global Catalogue of Microorganisms (GCM) 10K type strain sequencing project: providing services to taxonomists for standard genome sequencing and annotation.</title>
        <authorList>
            <consortium name="The Broad Institute Genomics Platform"/>
            <consortium name="The Broad Institute Genome Sequencing Center for Infectious Disease"/>
            <person name="Wu L."/>
            <person name="Ma J."/>
        </authorList>
    </citation>
    <scope>NUCLEOTIDE SEQUENCE [LARGE SCALE GENOMIC DNA]</scope>
    <source>
        <strain evidence="3">KLKA75</strain>
    </source>
</reference>
<dbReference type="EMBL" id="JBHSIT010000001">
    <property type="protein sequence ID" value="MFC4906569.1"/>
    <property type="molecule type" value="Genomic_DNA"/>
</dbReference>
<name>A0ABV9TSI1_9ACTN</name>
<accession>A0ABV9TSI1</accession>
<keyword evidence="3" id="KW-1185">Reference proteome</keyword>
<sequence>MAQIRTTFALGAAAAALVVGSATAATAAGTGIHSGSATGPLFSGNVKGSLLGTATVSTSLGGGSCNQSTMLGSVNSDGTNLKIASASFTNNPGPACPGGGGTVAVTAQNLPWTGGNVTYDASHTGGRDATVTIAGFKVRADASILGGITCYYGGSVTGNGYNANNANRPDTTVAQAQIKLSNATVNKISSGSNFLCPSTATVTAAYQLQGESSPGSGSYSLQLWVAAS</sequence>
<feature type="signal peptide" evidence="1">
    <location>
        <begin position="1"/>
        <end position="24"/>
    </location>
</feature>
<protein>
    <recommendedName>
        <fullName evidence="4">Secreted protein</fullName>
    </recommendedName>
</protein>
<evidence type="ECO:0008006" key="4">
    <source>
        <dbReference type="Google" id="ProtNLM"/>
    </source>
</evidence>